<evidence type="ECO:0008006" key="3">
    <source>
        <dbReference type="Google" id="ProtNLM"/>
    </source>
</evidence>
<evidence type="ECO:0000313" key="2">
    <source>
        <dbReference type="Proteomes" id="UP000184267"/>
    </source>
</evidence>
<accession>A0A1M2VG41</accession>
<gene>
    <name evidence="1" type="ORF">TRAPUB_2579</name>
</gene>
<protein>
    <recommendedName>
        <fullName evidence="3">F-box domain-containing protein</fullName>
    </recommendedName>
</protein>
<comment type="caution">
    <text evidence="1">The sequence shown here is derived from an EMBL/GenBank/DDBJ whole genome shotgun (WGS) entry which is preliminary data.</text>
</comment>
<dbReference type="OMA" id="HEICNTL"/>
<dbReference type="STRING" id="154538.A0A1M2VG41"/>
<sequence length="442" mass="50493">MPEHENLYMEPREEPILTFATDPLVCCLYDGPVLSNALSHMPRLHSISLELNYRTIHGIPWPVLQIILSLPQLQRFALKYHRLAPKTPPEEIRLDRPAPLTSFQFTLNDRRPRDTRYHLEESEEHATNIILSGVHKTMEQLVLATESAPIDAICTTFDWPNLRELRLRGVRRTVGNPPLPTVAMFAHMTRLRVLDLKLAQPAGIPAQSVWPANYQTTFPWPELQHFSISCPVENDKIYAHLPPTLHTLGLQYFPHVSMLSSNLRAPELQWPLQSASAVLRILHQCDLPLLRCLELEYREDHAEDELLRYLRTAFPALTQLKLRRYRREGAYGADVQVEHIARALGSLPHLSDLSLHLDNVNVRETSTSPWNGGFGHSDHELMRYQMALDGIANVVARGLGAATSLETFKLLRPPNYWLVSKWMPYRIERGEGLLSAACLSRV</sequence>
<dbReference type="OrthoDB" id="2750120at2759"/>
<name>A0A1M2VG41_TRAPU</name>
<organism evidence="1 2">
    <name type="scientific">Trametes pubescens</name>
    <name type="common">White-rot fungus</name>
    <dbReference type="NCBI Taxonomy" id="154538"/>
    <lineage>
        <taxon>Eukaryota</taxon>
        <taxon>Fungi</taxon>
        <taxon>Dikarya</taxon>
        <taxon>Basidiomycota</taxon>
        <taxon>Agaricomycotina</taxon>
        <taxon>Agaricomycetes</taxon>
        <taxon>Polyporales</taxon>
        <taxon>Polyporaceae</taxon>
        <taxon>Trametes</taxon>
    </lineage>
</organism>
<reference evidence="1 2" key="1">
    <citation type="submission" date="2016-10" db="EMBL/GenBank/DDBJ databases">
        <title>Genome sequence of the basidiomycete white-rot fungus Trametes pubescens.</title>
        <authorList>
            <person name="Makela M.R."/>
            <person name="Granchi Z."/>
            <person name="Peng M."/>
            <person name="De Vries R.P."/>
            <person name="Grigoriev I."/>
            <person name="Riley R."/>
            <person name="Hilden K."/>
        </authorList>
    </citation>
    <scope>NUCLEOTIDE SEQUENCE [LARGE SCALE GENOMIC DNA]</scope>
    <source>
        <strain evidence="1 2">FBCC735</strain>
    </source>
</reference>
<proteinExistence type="predicted"/>
<keyword evidence="2" id="KW-1185">Reference proteome</keyword>
<evidence type="ECO:0000313" key="1">
    <source>
        <dbReference type="EMBL" id="OJT06571.1"/>
    </source>
</evidence>
<dbReference type="Proteomes" id="UP000184267">
    <property type="component" value="Unassembled WGS sequence"/>
</dbReference>
<dbReference type="InterPro" id="IPR032675">
    <property type="entry name" value="LRR_dom_sf"/>
</dbReference>
<dbReference type="Gene3D" id="3.80.10.10">
    <property type="entry name" value="Ribonuclease Inhibitor"/>
    <property type="match status" value="1"/>
</dbReference>
<dbReference type="AlphaFoldDB" id="A0A1M2VG41"/>
<dbReference type="EMBL" id="MNAD01001300">
    <property type="protein sequence ID" value="OJT06571.1"/>
    <property type="molecule type" value="Genomic_DNA"/>
</dbReference>
<dbReference type="SUPFAM" id="SSF52047">
    <property type="entry name" value="RNI-like"/>
    <property type="match status" value="1"/>
</dbReference>